<proteinExistence type="predicted"/>
<dbReference type="InterPro" id="IPR048503">
    <property type="entry name" value="NamZ_C"/>
</dbReference>
<comment type="caution">
    <text evidence="3">The sequence shown here is derived from an EMBL/GenBank/DDBJ whole genome shotgun (WGS) entry which is preliminary data.</text>
</comment>
<dbReference type="Pfam" id="PF07075">
    <property type="entry name" value="NamZ_N"/>
    <property type="match status" value="1"/>
</dbReference>
<dbReference type="EMBL" id="BQKE01000001">
    <property type="protein sequence ID" value="GJM61951.1"/>
    <property type="molecule type" value="Genomic_DNA"/>
</dbReference>
<dbReference type="PIRSF" id="PIRSF016719">
    <property type="entry name" value="UCP016719"/>
    <property type="match status" value="1"/>
</dbReference>
<feature type="domain" description="Peptidoglycan beta-N-acetylmuramidase NamZ C-terminal" evidence="2">
    <location>
        <begin position="277"/>
        <end position="415"/>
    </location>
</feature>
<evidence type="ECO:0000259" key="1">
    <source>
        <dbReference type="Pfam" id="PF07075"/>
    </source>
</evidence>
<dbReference type="Gene3D" id="3.90.1150.140">
    <property type="match status" value="1"/>
</dbReference>
<reference evidence="3 4" key="1">
    <citation type="submission" date="2021-12" db="EMBL/GenBank/DDBJ databases">
        <title>Genome sequencing of bacteria with rrn-lacking chromosome and rrn-plasmid.</title>
        <authorList>
            <person name="Anda M."/>
            <person name="Iwasaki W."/>
        </authorList>
    </citation>
    <scope>NUCLEOTIDE SEQUENCE [LARGE SCALE GENOMIC DNA]</scope>
    <source>
        <strain evidence="3 4">NBRC 15940</strain>
    </source>
</reference>
<dbReference type="InterPro" id="IPR008302">
    <property type="entry name" value="NamZ"/>
</dbReference>
<dbReference type="Gene3D" id="3.40.50.12170">
    <property type="entry name" value="Uncharacterised protein PF07075, DUF1343"/>
    <property type="match status" value="1"/>
</dbReference>
<dbReference type="Pfam" id="PF20732">
    <property type="entry name" value="NamZ_C"/>
    <property type="match status" value="1"/>
</dbReference>
<evidence type="ECO:0000313" key="3">
    <source>
        <dbReference type="EMBL" id="GJM61951.1"/>
    </source>
</evidence>
<dbReference type="Proteomes" id="UP001310022">
    <property type="component" value="Unassembled WGS sequence"/>
</dbReference>
<keyword evidence="4" id="KW-1185">Reference proteome</keyword>
<evidence type="ECO:0000313" key="4">
    <source>
        <dbReference type="Proteomes" id="UP001310022"/>
    </source>
</evidence>
<name>A0AAN4VZJ4_9BACT</name>
<feature type="domain" description="Peptidoglycan beta-N-acetylmuramidase NamZ N-terminal" evidence="1">
    <location>
        <begin position="74"/>
        <end position="272"/>
    </location>
</feature>
<dbReference type="PANTHER" id="PTHR42915">
    <property type="entry name" value="HYPOTHETICAL 460 KDA PROTEIN IN FEUA-SIGW INTERGENIC REGION [PRECURSOR]"/>
    <property type="match status" value="1"/>
</dbReference>
<evidence type="ECO:0000259" key="2">
    <source>
        <dbReference type="Pfam" id="PF20732"/>
    </source>
</evidence>
<organism evidence="3 4">
    <name type="scientific">Persicobacter diffluens</name>
    <dbReference type="NCBI Taxonomy" id="981"/>
    <lineage>
        <taxon>Bacteria</taxon>
        <taxon>Pseudomonadati</taxon>
        <taxon>Bacteroidota</taxon>
        <taxon>Cytophagia</taxon>
        <taxon>Cytophagales</taxon>
        <taxon>Persicobacteraceae</taxon>
        <taxon>Persicobacter</taxon>
    </lineage>
</organism>
<protein>
    <recommendedName>
        <fullName evidence="5">DUF1343 domain-containing protein</fullName>
    </recommendedName>
</protein>
<accession>A0AAN4VZJ4</accession>
<dbReference type="AlphaFoldDB" id="A0AAN4VZJ4"/>
<dbReference type="PANTHER" id="PTHR42915:SF1">
    <property type="entry name" value="PEPTIDOGLYCAN BETA-N-ACETYLMURAMIDASE NAMZ"/>
    <property type="match status" value="1"/>
</dbReference>
<sequence>MGKSKMIFILSKLSNIKQELYLMKGKVWILCIYALIFSFSCKSQSAEQSRSLPEIKMGASQTDVYFPFLEGKQVGLVVNQTSIIKEKHLVDFLIKKKIEVSKIFAPEHGFRGDADAGEKIEDGKDKTTGLPVLSLYGKSKKPSPEMLNGIEVMVFDIQDVGVRFYTYISTLHLVMEACAEQNIPLVVLDRPNPNGDYVDGPVLEEGFESFVGMHPIPIVHGLTVGELSKMINGEKWLKNGVQCDVTIVPMEHYSHKRFYDLPVKPSPNLPNYQSIRLYPSLCLFEGTTISAGRGTMIPFQIYGHPDPEAGPFSFTPRSIDGMAKYPKFENQTCYGYDLREDENARTFSLEYLLDAYFHYKDKENFFLKNKFFDKLAGSDQLRKQIKANLSEDEIRLSWQDRLTEYKKMRKQYLLYPDFEL</sequence>
<dbReference type="GO" id="GO:0033922">
    <property type="term" value="F:peptidoglycan beta-N-acetylmuramidase activity"/>
    <property type="evidence" value="ECO:0007669"/>
    <property type="project" value="InterPro"/>
</dbReference>
<gene>
    <name evidence="3" type="ORF">PEDI_25030</name>
</gene>
<evidence type="ECO:0008006" key="5">
    <source>
        <dbReference type="Google" id="ProtNLM"/>
    </source>
</evidence>
<dbReference type="InterPro" id="IPR048502">
    <property type="entry name" value="NamZ_N"/>
</dbReference>